<dbReference type="PROSITE" id="PS50887">
    <property type="entry name" value="GGDEF"/>
    <property type="match status" value="1"/>
</dbReference>
<dbReference type="Gene3D" id="3.30.70.270">
    <property type="match status" value="1"/>
</dbReference>
<dbReference type="SMART" id="SM00267">
    <property type="entry name" value="GGDEF"/>
    <property type="match status" value="1"/>
</dbReference>
<dbReference type="InterPro" id="IPR001789">
    <property type="entry name" value="Sig_transdc_resp-reg_receiver"/>
</dbReference>
<dbReference type="InterPro" id="IPR035919">
    <property type="entry name" value="EAL_sf"/>
</dbReference>
<keyword evidence="8" id="KW-1185">Reference proteome</keyword>
<dbReference type="InterPro" id="IPR000700">
    <property type="entry name" value="PAS-assoc_C"/>
</dbReference>
<organism evidence="7 8">
    <name type="scientific">Undibacterium hunanense</name>
    <dbReference type="NCBI Taxonomy" id="2762292"/>
    <lineage>
        <taxon>Bacteria</taxon>
        <taxon>Pseudomonadati</taxon>
        <taxon>Pseudomonadota</taxon>
        <taxon>Betaproteobacteria</taxon>
        <taxon>Burkholderiales</taxon>
        <taxon>Oxalobacteraceae</taxon>
        <taxon>Undibacterium</taxon>
    </lineage>
</organism>
<dbReference type="PROSITE" id="PS50110">
    <property type="entry name" value="RESPONSE_REGULATORY"/>
    <property type="match status" value="1"/>
</dbReference>
<evidence type="ECO:0000259" key="3">
    <source>
        <dbReference type="PROSITE" id="PS50112"/>
    </source>
</evidence>
<dbReference type="NCBIfam" id="TIGR00229">
    <property type="entry name" value="sensory_box"/>
    <property type="match status" value="2"/>
</dbReference>
<dbReference type="Gene3D" id="3.40.50.2300">
    <property type="match status" value="1"/>
</dbReference>
<dbReference type="Pfam" id="PF13426">
    <property type="entry name" value="PAS_9"/>
    <property type="match status" value="1"/>
</dbReference>
<dbReference type="InterPro" id="IPR052155">
    <property type="entry name" value="Biofilm_reg_signaling"/>
</dbReference>
<dbReference type="Proteomes" id="UP000650424">
    <property type="component" value="Unassembled WGS sequence"/>
</dbReference>
<protein>
    <submittedName>
        <fullName evidence="7">EAL domain-containing protein</fullName>
    </submittedName>
</protein>
<dbReference type="CDD" id="cd00130">
    <property type="entry name" value="PAS"/>
    <property type="match status" value="2"/>
</dbReference>
<dbReference type="InterPro" id="IPR013655">
    <property type="entry name" value="PAS_fold_3"/>
</dbReference>
<keyword evidence="1" id="KW-0597">Phosphoprotein</keyword>
<evidence type="ECO:0000259" key="6">
    <source>
        <dbReference type="PROSITE" id="PS50887"/>
    </source>
</evidence>
<dbReference type="EMBL" id="JACOGF010000023">
    <property type="protein sequence ID" value="MBC3921005.1"/>
    <property type="molecule type" value="Genomic_DNA"/>
</dbReference>
<comment type="caution">
    <text evidence="7">The sequence shown here is derived from an EMBL/GenBank/DDBJ whole genome shotgun (WGS) entry which is preliminary data.</text>
</comment>
<dbReference type="InterPro" id="IPR011006">
    <property type="entry name" value="CheY-like_superfamily"/>
</dbReference>
<feature type="modified residue" description="4-aspartylphosphate" evidence="1">
    <location>
        <position position="55"/>
    </location>
</feature>
<dbReference type="Gene3D" id="3.20.20.450">
    <property type="entry name" value="EAL domain"/>
    <property type="match status" value="1"/>
</dbReference>
<dbReference type="SUPFAM" id="SSF141868">
    <property type="entry name" value="EAL domain-like"/>
    <property type="match status" value="1"/>
</dbReference>
<feature type="domain" description="Response regulatory" evidence="2">
    <location>
        <begin position="5"/>
        <end position="120"/>
    </location>
</feature>
<dbReference type="CDD" id="cd01949">
    <property type="entry name" value="GGDEF"/>
    <property type="match status" value="1"/>
</dbReference>
<evidence type="ECO:0000313" key="7">
    <source>
        <dbReference type="EMBL" id="MBC3921005.1"/>
    </source>
</evidence>
<reference evidence="7 8" key="1">
    <citation type="submission" date="2020-08" db="EMBL/GenBank/DDBJ databases">
        <title>Novel species isolated from subtropical streams in China.</title>
        <authorList>
            <person name="Lu H."/>
        </authorList>
    </citation>
    <scope>NUCLEOTIDE SEQUENCE [LARGE SCALE GENOMIC DNA]</scope>
    <source>
        <strain evidence="7 8">CY18W</strain>
    </source>
</reference>
<dbReference type="SMART" id="SM00091">
    <property type="entry name" value="PAS"/>
    <property type="match status" value="2"/>
</dbReference>
<dbReference type="Pfam" id="PF00563">
    <property type="entry name" value="EAL"/>
    <property type="match status" value="1"/>
</dbReference>
<feature type="domain" description="EAL" evidence="5">
    <location>
        <begin position="549"/>
        <end position="802"/>
    </location>
</feature>
<evidence type="ECO:0000256" key="1">
    <source>
        <dbReference type="PROSITE-ProRule" id="PRU00169"/>
    </source>
</evidence>
<evidence type="ECO:0000259" key="5">
    <source>
        <dbReference type="PROSITE" id="PS50883"/>
    </source>
</evidence>
<feature type="domain" description="PAS" evidence="3">
    <location>
        <begin position="251"/>
        <end position="295"/>
    </location>
</feature>
<dbReference type="Pfam" id="PF08447">
    <property type="entry name" value="PAS_3"/>
    <property type="match status" value="1"/>
</dbReference>
<dbReference type="InterPro" id="IPR035965">
    <property type="entry name" value="PAS-like_dom_sf"/>
</dbReference>
<feature type="domain" description="PAC" evidence="4">
    <location>
        <begin position="203"/>
        <end position="254"/>
    </location>
</feature>
<dbReference type="SMART" id="SM00086">
    <property type="entry name" value="PAC"/>
    <property type="match status" value="2"/>
</dbReference>
<dbReference type="SUPFAM" id="SSF55785">
    <property type="entry name" value="PYP-like sensor domain (PAS domain)"/>
    <property type="match status" value="2"/>
</dbReference>
<feature type="domain" description="PAC" evidence="4">
    <location>
        <begin position="323"/>
        <end position="375"/>
    </location>
</feature>
<dbReference type="InterPro" id="IPR000160">
    <property type="entry name" value="GGDEF_dom"/>
</dbReference>
<dbReference type="SMART" id="SM00052">
    <property type="entry name" value="EAL"/>
    <property type="match status" value="1"/>
</dbReference>
<dbReference type="PANTHER" id="PTHR44757:SF2">
    <property type="entry name" value="BIOFILM ARCHITECTURE MAINTENANCE PROTEIN MBAA"/>
    <property type="match status" value="1"/>
</dbReference>
<dbReference type="InterPro" id="IPR000014">
    <property type="entry name" value="PAS"/>
</dbReference>
<dbReference type="CDD" id="cd01948">
    <property type="entry name" value="EAL"/>
    <property type="match status" value="1"/>
</dbReference>
<feature type="domain" description="GGDEF" evidence="6">
    <location>
        <begin position="407"/>
        <end position="540"/>
    </location>
</feature>
<dbReference type="InterPro" id="IPR029787">
    <property type="entry name" value="Nucleotide_cyclase"/>
</dbReference>
<evidence type="ECO:0000259" key="2">
    <source>
        <dbReference type="PROSITE" id="PS50110"/>
    </source>
</evidence>
<evidence type="ECO:0000259" key="4">
    <source>
        <dbReference type="PROSITE" id="PS50113"/>
    </source>
</evidence>
<dbReference type="PANTHER" id="PTHR44757">
    <property type="entry name" value="DIGUANYLATE CYCLASE DGCP"/>
    <property type="match status" value="1"/>
</dbReference>
<dbReference type="SMART" id="SM00448">
    <property type="entry name" value="REC"/>
    <property type="match status" value="1"/>
</dbReference>
<gene>
    <name evidence="7" type="ORF">H8L32_26310</name>
</gene>
<dbReference type="InterPro" id="IPR043128">
    <property type="entry name" value="Rev_trsase/Diguanyl_cyclase"/>
</dbReference>
<accession>A0ABR6ZYQ0</accession>
<dbReference type="InterPro" id="IPR001610">
    <property type="entry name" value="PAC"/>
</dbReference>
<evidence type="ECO:0000313" key="8">
    <source>
        <dbReference type="Proteomes" id="UP000650424"/>
    </source>
</evidence>
<proteinExistence type="predicted"/>
<dbReference type="PROSITE" id="PS50883">
    <property type="entry name" value="EAL"/>
    <property type="match status" value="1"/>
</dbReference>
<dbReference type="Pfam" id="PF00072">
    <property type="entry name" value="Response_reg"/>
    <property type="match status" value="1"/>
</dbReference>
<dbReference type="PROSITE" id="PS50113">
    <property type="entry name" value="PAC"/>
    <property type="match status" value="2"/>
</dbReference>
<dbReference type="SUPFAM" id="SSF55073">
    <property type="entry name" value="Nucleotide cyclase"/>
    <property type="match status" value="1"/>
</dbReference>
<dbReference type="Pfam" id="PF00990">
    <property type="entry name" value="GGDEF"/>
    <property type="match status" value="1"/>
</dbReference>
<dbReference type="InterPro" id="IPR001633">
    <property type="entry name" value="EAL_dom"/>
</dbReference>
<dbReference type="NCBIfam" id="TIGR00254">
    <property type="entry name" value="GGDEF"/>
    <property type="match status" value="1"/>
</dbReference>
<sequence>MHAEHILIVEDEPVVALDLQHTLVELGHRVCGIRSNFTQALSAVSQLEPTLVLMDIHLDGAEDGIDACKAIYQRWKLPVIFLTAYADDNTVRRAIASKPFGYVMKPFGAKELAAVIQVARSRHDAEIALEKSEERLSIALQAADLGIWEWEEQLDTVKGDERFHRMWDSALSPFQANLLTMLECIHPDDRANVQQALTKSDVFNCSFRALRSNGDYAWLEMVGKLHVGHGRKQTVIGALRDITLRKLAEENLRQASVVFSTTAEGIMILDEAGKVSSINPALTRLTGYPQEEILGYYPSEILLGRRDNDPTYQDIAAMPEGYWSGEVACKCRDGRLFPALQHICVVRDETGKAKQYVHAISDISFIREAQRQLAHLAYHDPLTGLGNRYLLDQRLETEIQQTLNAENHFAVIFVDLDEFKAINDTMGHHVGDRVIQEAAMRIVRQIRRHDEAIRLGGDEFVVIVSSLNHPSEGLLVAEKILKSFAEPVVIEDHHFVISASIGVAKFPGDGNSIHEILGAADSAMYEAKRCGKGKICAYSSNLRDKSGTRLNIEQNLYGAVERNEFELFYQPIIDLADFRLIGFEALLRWNHPASGLLEPGQFVHVAEEVGFIDCIGNWVVAEALKQLNSWNEVGQGQLFMAVNVSAGQFKNEQFTRQIQDALDTYQLPPHLLEIEITEAMLQDFHQSRKVVNSLREIGVRVAIDDFGAGYSSMALLKHLPVSRIKIDRSFVIALPGAERDLGMVAAIMQMAKSLDLDVTAEGIETAEQARILSELGCQTIQGYYFGHPMGAYDYSNGWISLGMGKNYFLPRPGR</sequence>
<dbReference type="PROSITE" id="PS50112">
    <property type="entry name" value="PAS"/>
    <property type="match status" value="1"/>
</dbReference>
<name>A0ABR6ZYQ0_9BURK</name>
<dbReference type="Gene3D" id="3.30.450.20">
    <property type="entry name" value="PAS domain"/>
    <property type="match status" value="2"/>
</dbReference>
<dbReference type="RefSeq" id="WP_186950839.1">
    <property type="nucleotide sequence ID" value="NZ_JACOGF010000023.1"/>
</dbReference>
<dbReference type="SUPFAM" id="SSF52172">
    <property type="entry name" value="CheY-like"/>
    <property type="match status" value="1"/>
</dbReference>
<dbReference type="CDD" id="cd17534">
    <property type="entry name" value="REC_DC-like"/>
    <property type="match status" value="1"/>
</dbReference>